<reference evidence="2 3" key="1">
    <citation type="submission" date="2024-05" db="EMBL/GenBank/DDBJ databases">
        <authorList>
            <consortium name="Candidatus Magnetaquicoccaceae bacterium FCR-1 genome sequencing consortium"/>
            <person name="Shimoshige H."/>
            <person name="Shimamura S."/>
            <person name="Taoka A."/>
            <person name="Kobayashi H."/>
            <person name="Maekawa T."/>
        </authorList>
    </citation>
    <scope>NUCLEOTIDE SEQUENCE [LARGE SCALE GENOMIC DNA]</scope>
    <source>
        <strain evidence="2 3">FCR-1</strain>
    </source>
</reference>
<dbReference type="InterPro" id="IPR003781">
    <property type="entry name" value="CoA-bd"/>
</dbReference>
<name>A0ABQ0C5X4_9PROT</name>
<sequence>MSEPTDHALVTLLSTARVIAVVGLSPKPDRASFRVASYMQQAGYRIIPVRPGGGEILGEVCYDSLEAIPEEIHVDIVDLFRRAEETPPLAEESVRIGAGCLWLQSGIFNEESMEIARQGGLLAVQDRCLMVEHRRLADQLSAA</sequence>
<dbReference type="SMART" id="SM00881">
    <property type="entry name" value="CoA_binding"/>
    <property type="match status" value="1"/>
</dbReference>
<feature type="domain" description="CoA-binding" evidence="1">
    <location>
        <begin position="12"/>
        <end position="107"/>
    </location>
</feature>
<dbReference type="RefSeq" id="WP_420904003.1">
    <property type="nucleotide sequence ID" value="NZ_BAAFGK010000002.1"/>
</dbReference>
<dbReference type="PANTHER" id="PTHR33303:SF2">
    <property type="entry name" value="COA-BINDING DOMAIN-CONTAINING PROTEIN"/>
    <property type="match status" value="1"/>
</dbReference>
<organism evidence="2 3">
    <name type="scientific">Candidatus Magnetaquiglobus chichijimensis</name>
    <dbReference type="NCBI Taxonomy" id="3141448"/>
    <lineage>
        <taxon>Bacteria</taxon>
        <taxon>Pseudomonadati</taxon>
        <taxon>Pseudomonadota</taxon>
        <taxon>Magnetococcia</taxon>
        <taxon>Magnetococcales</taxon>
        <taxon>Candidatus Magnetaquicoccaceae</taxon>
        <taxon>Candidatus Magnetaquiglobus</taxon>
    </lineage>
</organism>
<dbReference type="Gene3D" id="3.40.50.720">
    <property type="entry name" value="NAD(P)-binding Rossmann-like Domain"/>
    <property type="match status" value="1"/>
</dbReference>
<keyword evidence="3" id="KW-1185">Reference proteome</keyword>
<gene>
    <name evidence="2" type="primary">yccU</name>
    <name evidence="2" type="ORF">SIID45300_00597</name>
</gene>
<dbReference type="EMBL" id="BAAFGK010000002">
    <property type="protein sequence ID" value="GAB0056291.1"/>
    <property type="molecule type" value="Genomic_DNA"/>
</dbReference>
<dbReference type="Proteomes" id="UP001628193">
    <property type="component" value="Unassembled WGS sequence"/>
</dbReference>
<evidence type="ECO:0000313" key="3">
    <source>
        <dbReference type="Proteomes" id="UP001628193"/>
    </source>
</evidence>
<dbReference type="PANTHER" id="PTHR33303">
    <property type="entry name" value="CYTOPLASMIC PROTEIN-RELATED"/>
    <property type="match status" value="1"/>
</dbReference>
<proteinExistence type="predicted"/>
<comment type="caution">
    <text evidence="2">The sequence shown here is derived from an EMBL/GenBank/DDBJ whole genome shotgun (WGS) entry which is preliminary data.</text>
</comment>
<accession>A0ABQ0C5X4</accession>
<reference evidence="2 3" key="2">
    <citation type="submission" date="2024-09" db="EMBL/GenBank/DDBJ databases">
        <title>Draft genome sequence of Candidatus Magnetaquicoccaceae bacterium FCR-1.</title>
        <authorList>
            <person name="Shimoshige H."/>
            <person name="Shimamura S."/>
            <person name="Taoka A."/>
            <person name="Kobayashi H."/>
            <person name="Maekawa T."/>
        </authorList>
    </citation>
    <scope>NUCLEOTIDE SEQUENCE [LARGE SCALE GENOMIC DNA]</scope>
    <source>
        <strain evidence="2 3">FCR-1</strain>
    </source>
</reference>
<evidence type="ECO:0000313" key="2">
    <source>
        <dbReference type="EMBL" id="GAB0056291.1"/>
    </source>
</evidence>
<dbReference type="InterPro" id="IPR036291">
    <property type="entry name" value="NAD(P)-bd_dom_sf"/>
</dbReference>
<dbReference type="Pfam" id="PF13380">
    <property type="entry name" value="CoA_binding_2"/>
    <property type="match status" value="1"/>
</dbReference>
<dbReference type="SUPFAM" id="SSF51735">
    <property type="entry name" value="NAD(P)-binding Rossmann-fold domains"/>
    <property type="match status" value="1"/>
</dbReference>
<protein>
    <recommendedName>
        <fullName evidence="1">CoA-binding domain-containing protein</fullName>
    </recommendedName>
</protein>
<evidence type="ECO:0000259" key="1">
    <source>
        <dbReference type="SMART" id="SM00881"/>
    </source>
</evidence>